<sequence>MDPVSAGLLVALAGGAGGELGRQVWAGLGELVRRPFRHPEAGDDGGEASVLPAGGSGEEELTALAQDPADEERVAALSAVLARRAAGDTQFAAELERWRQQAAQVPLGGGVHNHISGGTFHAPILQGQSFSGLTFGASPAAPPAAQDSEAGPESGPGSAGPSPAAG</sequence>
<accession>A0A1H0B3S1</accession>
<gene>
    <name evidence="2" type="ORF">SAMN05216259_10427</name>
</gene>
<dbReference type="Proteomes" id="UP000199341">
    <property type="component" value="Unassembled WGS sequence"/>
</dbReference>
<dbReference type="OrthoDB" id="4334952at2"/>
<evidence type="ECO:0000313" key="2">
    <source>
        <dbReference type="EMBL" id="SDN39983.1"/>
    </source>
</evidence>
<organism evidence="2 3">
    <name type="scientific">Actinacidiphila guanduensis</name>
    <dbReference type="NCBI Taxonomy" id="310781"/>
    <lineage>
        <taxon>Bacteria</taxon>
        <taxon>Bacillati</taxon>
        <taxon>Actinomycetota</taxon>
        <taxon>Actinomycetes</taxon>
        <taxon>Kitasatosporales</taxon>
        <taxon>Streptomycetaceae</taxon>
        <taxon>Actinacidiphila</taxon>
    </lineage>
</organism>
<keyword evidence="3" id="KW-1185">Reference proteome</keyword>
<reference evidence="2 3" key="1">
    <citation type="submission" date="2016-10" db="EMBL/GenBank/DDBJ databases">
        <authorList>
            <person name="de Groot N.N."/>
        </authorList>
    </citation>
    <scope>NUCLEOTIDE SEQUENCE [LARGE SCALE GENOMIC DNA]</scope>
    <source>
        <strain evidence="2 3">CGMCC 4.2022</strain>
    </source>
</reference>
<dbReference type="AlphaFoldDB" id="A0A1H0B3S1"/>
<dbReference type="EMBL" id="FNIE01000004">
    <property type="protein sequence ID" value="SDN39983.1"/>
    <property type="molecule type" value="Genomic_DNA"/>
</dbReference>
<evidence type="ECO:0000313" key="3">
    <source>
        <dbReference type="Proteomes" id="UP000199341"/>
    </source>
</evidence>
<proteinExistence type="predicted"/>
<feature type="region of interest" description="Disordered" evidence="1">
    <location>
        <begin position="36"/>
        <end position="69"/>
    </location>
</feature>
<feature type="region of interest" description="Disordered" evidence="1">
    <location>
        <begin position="131"/>
        <end position="166"/>
    </location>
</feature>
<feature type="compositionally biased region" description="Low complexity" evidence="1">
    <location>
        <begin position="137"/>
        <end position="166"/>
    </location>
</feature>
<dbReference type="RefSeq" id="WP_093784265.1">
    <property type="nucleotide sequence ID" value="NZ_FNIE01000004.1"/>
</dbReference>
<name>A0A1H0B3S1_9ACTN</name>
<protein>
    <submittedName>
        <fullName evidence="2">Uncharacterized protein</fullName>
    </submittedName>
</protein>
<evidence type="ECO:0000256" key="1">
    <source>
        <dbReference type="SAM" id="MobiDB-lite"/>
    </source>
</evidence>